<dbReference type="EMBL" id="BQKY01000008">
    <property type="protein sequence ID" value="GJN91310.1"/>
    <property type="molecule type" value="Genomic_DNA"/>
</dbReference>
<evidence type="ECO:0008006" key="3">
    <source>
        <dbReference type="Google" id="ProtNLM"/>
    </source>
</evidence>
<evidence type="ECO:0000313" key="2">
    <source>
        <dbReference type="Proteomes" id="UP001342314"/>
    </source>
</evidence>
<organism evidence="1 2">
    <name type="scientific">Rhodotorula paludigena</name>
    <dbReference type="NCBI Taxonomy" id="86838"/>
    <lineage>
        <taxon>Eukaryota</taxon>
        <taxon>Fungi</taxon>
        <taxon>Dikarya</taxon>
        <taxon>Basidiomycota</taxon>
        <taxon>Pucciniomycotina</taxon>
        <taxon>Microbotryomycetes</taxon>
        <taxon>Sporidiobolales</taxon>
        <taxon>Sporidiobolaceae</taxon>
        <taxon>Rhodotorula</taxon>
    </lineage>
</organism>
<keyword evidence="2" id="KW-1185">Reference proteome</keyword>
<reference evidence="1 2" key="1">
    <citation type="submission" date="2021-12" db="EMBL/GenBank/DDBJ databases">
        <title>High titer production of polyol ester of fatty acids by Rhodotorula paludigena BS15 towards product separation-free biomass refinery.</title>
        <authorList>
            <person name="Mano J."/>
            <person name="Ono H."/>
            <person name="Tanaka T."/>
            <person name="Naito K."/>
            <person name="Sushida H."/>
            <person name="Ike M."/>
            <person name="Tokuyasu K."/>
            <person name="Kitaoka M."/>
        </authorList>
    </citation>
    <scope>NUCLEOTIDE SEQUENCE [LARGE SCALE GENOMIC DNA]</scope>
    <source>
        <strain evidence="1 2">BS15</strain>
    </source>
</reference>
<gene>
    <name evidence="1" type="ORF">Rhopal_004329-T1</name>
</gene>
<name>A0AAV5GFI6_9BASI</name>
<dbReference type="AlphaFoldDB" id="A0AAV5GFI6"/>
<sequence>MAATPTPPRLSLVSLPTEILKQIVDDVHKQDQSGRHLDRACNTSRYGFGHEFEADYFEDEVEQWLSREGATIRWSYWYGRGVWALSYVNKQLRDLAMARLIEVVKLPQLGKLFALYELPTSSLVRHIRTLEVTSPALDSLASHSSAIALLHQLPNSVIVPGVLALVASGSPLETCEVSAAGPDLLVVTPTGTPEIIAGHKLSSLSIGASATVPAEDASTISPEWRSVCLPSVRFLTYESNYPAPIGFFPFVADAFPQLESLSVTNKPYRRGFFRSLSSLAAGESARMPHLRRLHLGGQWIGDPHVVASVLQRLGLPLLEFLSITSSFNFRYGEDPVTAFFPRSVILPASLRRIYFAPHLRDLPSVFRTAAAAWGAERGMVVDFRRESTTVQTEATIHEAARGRAASPSGRAAHARSADAARATSALDWAQQYIEGLVRVKDGAGLRELAMLCKGLQRKRDIVEA</sequence>
<proteinExistence type="predicted"/>
<accession>A0AAV5GFI6</accession>
<protein>
    <recommendedName>
        <fullName evidence="3">F-box domain-containing protein</fullName>
    </recommendedName>
</protein>
<dbReference type="Proteomes" id="UP001342314">
    <property type="component" value="Unassembled WGS sequence"/>
</dbReference>
<evidence type="ECO:0000313" key="1">
    <source>
        <dbReference type="EMBL" id="GJN91310.1"/>
    </source>
</evidence>
<comment type="caution">
    <text evidence="1">The sequence shown here is derived from an EMBL/GenBank/DDBJ whole genome shotgun (WGS) entry which is preliminary data.</text>
</comment>